<dbReference type="EMBL" id="SNYR01000003">
    <property type="protein sequence ID" value="TDQ62043.1"/>
    <property type="molecule type" value="Genomic_DNA"/>
</dbReference>
<dbReference type="OrthoDB" id="9811399at2"/>
<dbReference type="PANTHER" id="PTHR22642:SF2">
    <property type="entry name" value="PROTEIN LONG AFTER FAR-RED 3"/>
    <property type="match status" value="1"/>
</dbReference>
<comment type="caution">
    <text evidence="2">The sequence shown here is derived from an EMBL/GenBank/DDBJ whole genome shotgun (WGS) entry which is preliminary data.</text>
</comment>
<sequence>MIDNPQKTADLIFVGAKVHAMDARNAQYDAIAIKDDMILAVGSEADVLKCKGPETQLHQLAGGTLLPGINDAHLHGVWYGATYPKLMFKDHDFDWHGKLLDSEEGRETAILTAWEKLAALGITSYTEPGIGPGEDHGATGCFGTKVFDTYARLTGTKAQTARVTMLRLFGLLDGASQLDDYMSGLDQALPQTDPKWLSVNGVKIFADGIPPMRSAWTLAPYQGGGHGELLTGAGTEDERLDVFRQMIFEAHKRGLQIGVHATGDRASDAFIQALEDVGADDALRHYIIHGDLLTPEQLERMERLGIGIDLQPLIADQTHDWLAQAVNAEVAQRAWPLHLMVKHNWLTLTSDAPVASPDWRHIVVSAAKRLQQQQVPLTDELKVELLRMYTSVPAYQDFAESWKGTIAPGKVADLCWVGGDVFGEDFLHLPDMPIKLTMVGGRIVYQQN</sequence>
<dbReference type="Gene3D" id="3.20.20.140">
    <property type="entry name" value="Metal-dependent hydrolases"/>
    <property type="match status" value="1"/>
</dbReference>
<protein>
    <recommendedName>
        <fullName evidence="1">Amidohydrolase 3 domain-containing protein</fullName>
    </recommendedName>
</protein>
<keyword evidence="3" id="KW-1185">Reference proteome</keyword>
<name>A0A4R6VHH8_9HYPH</name>
<dbReference type="InterPro" id="IPR032466">
    <property type="entry name" value="Metal_Hydrolase"/>
</dbReference>
<proteinExistence type="predicted"/>
<evidence type="ECO:0000313" key="3">
    <source>
        <dbReference type="Proteomes" id="UP000295391"/>
    </source>
</evidence>
<dbReference type="InterPro" id="IPR013108">
    <property type="entry name" value="Amidohydro_3"/>
</dbReference>
<accession>A0A4R6VHH8</accession>
<feature type="domain" description="Amidohydrolase 3" evidence="1">
    <location>
        <begin position="102"/>
        <end position="445"/>
    </location>
</feature>
<dbReference type="RefSeq" id="WP_133573715.1">
    <property type="nucleotide sequence ID" value="NZ_SNYR01000003.1"/>
</dbReference>
<dbReference type="PANTHER" id="PTHR22642">
    <property type="entry name" value="IMIDAZOLONEPROPIONASE"/>
    <property type="match status" value="1"/>
</dbReference>
<organism evidence="2 3">
    <name type="scientific">Maritalea mobilis</name>
    <dbReference type="NCBI Taxonomy" id="483324"/>
    <lineage>
        <taxon>Bacteria</taxon>
        <taxon>Pseudomonadati</taxon>
        <taxon>Pseudomonadota</taxon>
        <taxon>Alphaproteobacteria</taxon>
        <taxon>Hyphomicrobiales</taxon>
        <taxon>Devosiaceae</taxon>
        <taxon>Maritalea</taxon>
    </lineage>
</organism>
<dbReference type="AlphaFoldDB" id="A0A4R6VHH8"/>
<reference evidence="2 3" key="1">
    <citation type="submission" date="2019-03" db="EMBL/GenBank/DDBJ databases">
        <title>Genomic Encyclopedia of Type Strains, Phase III (KMG-III): the genomes of soil and plant-associated and newly described type strains.</title>
        <authorList>
            <person name="Whitman W."/>
        </authorList>
    </citation>
    <scope>NUCLEOTIDE SEQUENCE [LARGE SCALE GENOMIC DNA]</scope>
    <source>
        <strain evidence="2 3">CGMCC 1.7002</strain>
    </source>
</reference>
<dbReference type="Gene3D" id="2.30.40.10">
    <property type="entry name" value="Urease, subunit C, domain 1"/>
    <property type="match status" value="1"/>
</dbReference>
<gene>
    <name evidence="2" type="ORF">ATL17_3147</name>
</gene>
<evidence type="ECO:0000313" key="2">
    <source>
        <dbReference type="EMBL" id="TDQ62043.1"/>
    </source>
</evidence>
<dbReference type="SUPFAM" id="SSF51556">
    <property type="entry name" value="Metallo-dependent hydrolases"/>
    <property type="match status" value="1"/>
</dbReference>
<dbReference type="SUPFAM" id="SSF51338">
    <property type="entry name" value="Composite domain of metallo-dependent hydrolases"/>
    <property type="match status" value="1"/>
</dbReference>
<dbReference type="Proteomes" id="UP000295391">
    <property type="component" value="Unassembled WGS sequence"/>
</dbReference>
<evidence type="ECO:0000259" key="1">
    <source>
        <dbReference type="Pfam" id="PF07969"/>
    </source>
</evidence>
<dbReference type="Pfam" id="PF07969">
    <property type="entry name" value="Amidohydro_3"/>
    <property type="match status" value="1"/>
</dbReference>
<dbReference type="GO" id="GO:0016810">
    <property type="term" value="F:hydrolase activity, acting on carbon-nitrogen (but not peptide) bonds"/>
    <property type="evidence" value="ECO:0007669"/>
    <property type="project" value="InterPro"/>
</dbReference>
<dbReference type="InterPro" id="IPR011059">
    <property type="entry name" value="Metal-dep_hydrolase_composite"/>
</dbReference>